<organism evidence="3 4">
    <name type="scientific">Colletotrichum kahawae</name>
    <name type="common">Coffee berry disease fungus</name>
    <dbReference type="NCBI Taxonomy" id="34407"/>
    <lineage>
        <taxon>Eukaryota</taxon>
        <taxon>Fungi</taxon>
        <taxon>Dikarya</taxon>
        <taxon>Ascomycota</taxon>
        <taxon>Pezizomycotina</taxon>
        <taxon>Sordariomycetes</taxon>
        <taxon>Hypocreomycetidae</taxon>
        <taxon>Glomerellales</taxon>
        <taxon>Glomerellaceae</taxon>
        <taxon>Colletotrichum</taxon>
        <taxon>Colletotrichum gloeosporioides species complex</taxon>
    </lineage>
</organism>
<dbReference type="Proteomes" id="UP001281614">
    <property type="component" value="Unassembled WGS sequence"/>
</dbReference>
<feature type="region of interest" description="Disordered" evidence="1">
    <location>
        <begin position="1"/>
        <end position="32"/>
    </location>
</feature>
<feature type="domain" description="SEC63" evidence="2">
    <location>
        <begin position="35"/>
        <end position="352"/>
    </location>
</feature>
<accession>A0AAE0DAH0</accession>
<evidence type="ECO:0000313" key="3">
    <source>
        <dbReference type="EMBL" id="KAK2775014.1"/>
    </source>
</evidence>
<dbReference type="AlphaFoldDB" id="A0AAE0DAH0"/>
<dbReference type="GO" id="GO:0004386">
    <property type="term" value="F:helicase activity"/>
    <property type="evidence" value="ECO:0007669"/>
    <property type="project" value="UniProtKB-KW"/>
</dbReference>
<evidence type="ECO:0000256" key="1">
    <source>
        <dbReference type="SAM" id="MobiDB-lite"/>
    </source>
</evidence>
<sequence length="352" mass="38795">MPPPTASQPSQASSIRSKGPPPSSQTAPKHPVQLSPEHHAIMLRHKLSPPTIHALTRLPRAPSPEEILRCASSATEFRSFTFHPLEKGSFSRINNDPSTRWPVRETLTQPWHKVYLVAQCEAAGRDYGDRLPLAARQDLLATKPRIVKTRGHVLRACADIMGAAARKDAAGLRRALERWRAVAAGSWEGVPTELLQIPDIGPKKVEVLVGHGTRTVRQLAKLEFFHIERLLSRNPPFGQKIVRTLGHFPRLVLDLDIPKRDHKQGLIVRAVLGCSNAEVPTWKGSVPWVNLAAETADGKLVFFWRGRAGGLLSAKELVFPVQEALPGQTIFVWASCEEIAGTVVTAEKPVEI</sequence>
<comment type="caution">
    <text evidence="3">The sequence shown here is derived from an EMBL/GenBank/DDBJ whole genome shotgun (WGS) entry which is preliminary data.</text>
</comment>
<keyword evidence="3" id="KW-0347">Helicase</keyword>
<dbReference type="EMBL" id="VYYT01000040">
    <property type="protein sequence ID" value="KAK2775014.1"/>
    <property type="molecule type" value="Genomic_DNA"/>
</dbReference>
<keyword evidence="3" id="KW-0378">Hydrolase</keyword>
<dbReference type="Gene3D" id="1.10.3380.10">
    <property type="entry name" value="Sec63 N-terminal domain-like domain"/>
    <property type="match status" value="1"/>
</dbReference>
<keyword evidence="4" id="KW-1185">Reference proteome</keyword>
<dbReference type="InterPro" id="IPR004179">
    <property type="entry name" value="Sec63-dom"/>
</dbReference>
<protein>
    <submittedName>
        <fullName evidence="3">DEAD/DEAH box DNA helicase</fullName>
    </submittedName>
</protein>
<evidence type="ECO:0000313" key="4">
    <source>
        <dbReference type="Proteomes" id="UP001281614"/>
    </source>
</evidence>
<dbReference type="SMART" id="SM00973">
    <property type="entry name" value="Sec63"/>
    <property type="match status" value="1"/>
</dbReference>
<keyword evidence="3" id="KW-0067">ATP-binding</keyword>
<gene>
    <name evidence="3" type="ORF">CKAH01_12926</name>
</gene>
<proteinExistence type="predicted"/>
<name>A0AAE0DAH0_COLKA</name>
<evidence type="ECO:0000259" key="2">
    <source>
        <dbReference type="SMART" id="SM00973"/>
    </source>
</evidence>
<dbReference type="Pfam" id="PF02889">
    <property type="entry name" value="Sec63"/>
    <property type="match status" value="1"/>
</dbReference>
<dbReference type="SUPFAM" id="SSF158702">
    <property type="entry name" value="Sec63 N-terminal domain-like"/>
    <property type="match status" value="1"/>
</dbReference>
<keyword evidence="3" id="KW-0547">Nucleotide-binding</keyword>
<reference evidence="3" key="1">
    <citation type="submission" date="2023-02" db="EMBL/GenBank/DDBJ databases">
        <title>Colletotrichum kahawae CIFC_Que2 genome sequencing and assembly.</title>
        <authorList>
            <person name="Baroncelli R."/>
        </authorList>
    </citation>
    <scope>NUCLEOTIDE SEQUENCE</scope>
    <source>
        <strain evidence="3">CIFC_Que2</strain>
    </source>
</reference>